<reference evidence="10 11" key="1">
    <citation type="journal article" date="2014" name="Mol. Biol. Evol.">
        <title>Massive expansion of Ubiquitination-related gene families within the Chlamydiae.</title>
        <authorList>
            <person name="Domman D."/>
            <person name="Collingro A."/>
            <person name="Lagkouvardos I."/>
            <person name="Gehre L."/>
            <person name="Weinmaier T."/>
            <person name="Rattei T."/>
            <person name="Subtil A."/>
            <person name="Horn M."/>
        </authorList>
    </citation>
    <scope>NUCLEOTIDE SEQUENCE [LARGE SCALE GENOMIC DNA]</scope>
    <source>
        <strain evidence="10 11">OEW1</strain>
    </source>
</reference>
<dbReference type="GO" id="GO:0044874">
    <property type="term" value="P:lipoprotein localization to outer membrane"/>
    <property type="evidence" value="ECO:0007669"/>
    <property type="project" value="TreeGrafter"/>
</dbReference>
<dbReference type="PATRIC" id="fig|83552.4.peg.1628"/>
<evidence type="ECO:0000256" key="3">
    <source>
        <dbReference type="ARBA" id="ARBA00022475"/>
    </source>
</evidence>
<keyword evidence="6 7" id="KW-0472">Membrane</keyword>
<keyword evidence="5 7" id="KW-1133">Transmembrane helix</keyword>
<evidence type="ECO:0000259" key="9">
    <source>
        <dbReference type="Pfam" id="PF12704"/>
    </source>
</evidence>
<evidence type="ECO:0000259" key="8">
    <source>
        <dbReference type="Pfam" id="PF02687"/>
    </source>
</evidence>
<dbReference type="Pfam" id="PF12704">
    <property type="entry name" value="MacB_PCD"/>
    <property type="match status" value="1"/>
</dbReference>
<dbReference type="InterPro" id="IPR051447">
    <property type="entry name" value="Lipoprotein-release_system"/>
</dbReference>
<evidence type="ECO:0000256" key="5">
    <source>
        <dbReference type="ARBA" id="ARBA00022989"/>
    </source>
</evidence>
<evidence type="ECO:0000313" key="11">
    <source>
        <dbReference type="Proteomes" id="UP000031307"/>
    </source>
</evidence>
<dbReference type="GO" id="GO:0098797">
    <property type="term" value="C:plasma membrane protein complex"/>
    <property type="evidence" value="ECO:0007669"/>
    <property type="project" value="TreeGrafter"/>
</dbReference>
<sequence>MIFLSFMNLFRNYRRTLAILLTIALGTGVLFSFKGFIHGVLNQYKENTIHAHYGHGQINERDYRETVYVDPWNHWMSNGEEIEAFLSTQKSVEHVFPRVNFPALLKKGNVGVSGYGHGIVAEEEAEFFYSLNVESGETLVHQEKGILLGKGLAKALDVSPGEEISLFVTSTDGTMSEKTFIVTGIFHTGSLDFDNRIFRIQLSQAQALLKTSRVELISVGLRSDSDWDAFSQALEAKFPNLETTSFAILDKVYYQHSVDWLHAQFHVIQMIILSIVLLGIFNSISSSILERKQEIGNFRANGESIADIIRLIILEGAYLGVIGSCLGICVAYVILKVFLDNGILMPPGPGLTRPFYISFEFEWSMVYVTLGLSSAAAIIASTFAGIRVARMTIAKALRAF</sequence>
<evidence type="ECO:0000256" key="4">
    <source>
        <dbReference type="ARBA" id="ARBA00022692"/>
    </source>
</evidence>
<comment type="subcellular location">
    <subcellularLocation>
        <location evidence="1">Cell membrane</location>
        <topology evidence="1">Multi-pass membrane protein</topology>
    </subcellularLocation>
</comment>
<comment type="similarity">
    <text evidence="2">Belongs to the ABC-4 integral membrane protein family. LolC/E subfamily.</text>
</comment>
<feature type="domain" description="ABC3 transporter permease C-terminal" evidence="8">
    <location>
        <begin position="271"/>
        <end position="392"/>
    </location>
</feature>
<comment type="caution">
    <text evidence="10">The sequence shown here is derived from an EMBL/GenBank/DDBJ whole genome shotgun (WGS) entry which is preliminary data.</text>
</comment>
<dbReference type="PANTHER" id="PTHR30489">
    <property type="entry name" value="LIPOPROTEIN-RELEASING SYSTEM TRANSMEMBRANE PROTEIN LOLE"/>
    <property type="match status" value="1"/>
</dbReference>
<protein>
    <recommendedName>
        <fullName evidence="12">ABC3 transporter permease protein domain-containing protein</fullName>
    </recommendedName>
</protein>
<proteinExistence type="inferred from homology"/>
<feature type="transmembrane region" description="Helical" evidence="7">
    <location>
        <begin position="365"/>
        <end position="389"/>
    </location>
</feature>
<evidence type="ECO:0000256" key="7">
    <source>
        <dbReference type="SAM" id="Phobius"/>
    </source>
</evidence>
<keyword evidence="3" id="KW-1003">Cell membrane</keyword>
<dbReference type="InterPro" id="IPR003838">
    <property type="entry name" value="ABC3_permease_C"/>
</dbReference>
<dbReference type="Proteomes" id="UP000031307">
    <property type="component" value="Unassembled WGS sequence"/>
</dbReference>
<dbReference type="PANTHER" id="PTHR30489:SF0">
    <property type="entry name" value="LIPOPROTEIN-RELEASING SYSTEM TRANSMEMBRANE PROTEIN LOLE"/>
    <property type="match status" value="1"/>
</dbReference>
<evidence type="ECO:0000256" key="6">
    <source>
        <dbReference type="ARBA" id="ARBA00023136"/>
    </source>
</evidence>
<accession>A0A0C1EL72</accession>
<dbReference type="OMA" id="TMMALGN"/>
<evidence type="ECO:0000256" key="2">
    <source>
        <dbReference type="ARBA" id="ARBA00005236"/>
    </source>
</evidence>
<name>A0A0C1EL72_9BACT</name>
<dbReference type="EMBL" id="JSAM01000088">
    <property type="protein sequence ID" value="KIA77199.1"/>
    <property type="molecule type" value="Genomic_DNA"/>
</dbReference>
<dbReference type="InterPro" id="IPR025857">
    <property type="entry name" value="MacB_PCD"/>
</dbReference>
<dbReference type="Pfam" id="PF02687">
    <property type="entry name" value="FtsX"/>
    <property type="match status" value="1"/>
</dbReference>
<feature type="domain" description="MacB-like periplasmic core" evidence="9">
    <location>
        <begin position="16"/>
        <end position="236"/>
    </location>
</feature>
<feature type="transmembrane region" description="Helical" evidence="7">
    <location>
        <begin position="267"/>
        <end position="289"/>
    </location>
</feature>
<feature type="transmembrane region" description="Helical" evidence="7">
    <location>
        <begin position="309"/>
        <end position="335"/>
    </location>
</feature>
<organism evidence="10 11">
    <name type="scientific">Parachlamydia acanthamoebae</name>
    <dbReference type="NCBI Taxonomy" id="83552"/>
    <lineage>
        <taxon>Bacteria</taxon>
        <taxon>Pseudomonadati</taxon>
        <taxon>Chlamydiota</taxon>
        <taxon>Chlamydiia</taxon>
        <taxon>Parachlamydiales</taxon>
        <taxon>Parachlamydiaceae</taxon>
        <taxon>Parachlamydia</taxon>
    </lineage>
</organism>
<dbReference type="AlphaFoldDB" id="A0A0C1EL72"/>
<gene>
    <name evidence="10" type="ORF">DB43_GS00050</name>
</gene>
<dbReference type="RefSeq" id="WP_013925361.1">
    <property type="nucleotide sequence ID" value="NZ_BAWW01000039.1"/>
</dbReference>
<keyword evidence="4 7" id="KW-0812">Transmembrane</keyword>
<evidence type="ECO:0000256" key="1">
    <source>
        <dbReference type="ARBA" id="ARBA00004651"/>
    </source>
</evidence>
<evidence type="ECO:0000313" key="10">
    <source>
        <dbReference type="EMBL" id="KIA77199.1"/>
    </source>
</evidence>
<evidence type="ECO:0008006" key="12">
    <source>
        <dbReference type="Google" id="ProtNLM"/>
    </source>
</evidence>